<feature type="compositionally biased region" description="Basic and acidic residues" evidence="1">
    <location>
        <begin position="625"/>
        <end position="638"/>
    </location>
</feature>
<feature type="compositionally biased region" description="Basic and acidic residues" evidence="1">
    <location>
        <begin position="362"/>
        <end position="415"/>
    </location>
</feature>
<feature type="compositionally biased region" description="Low complexity" evidence="1">
    <location>
        <begin position="521"/>
        <end position="536"/>
    </location>
</feature>
<dbReference type="AlphaFoldDB" id="A0A9K3CTV7"/>
<feature type="compositionally biased region" description="Basic and acidic residues" evidence="1">
    <location>
        <begin position="60"/>
        <end position="70"/>
    </location>
</feature>
<evidence type="ECO:0000256" key="1">
    <source>
        <dbReference type="SAM" id="MobiDB-lite"/>
    </source>
</evidence>
<dbReference type="Gene3D" id="2.120.10.80">
    <property type="entry name" value="Kelch-type beta propeller"/>
    <property type="match status" value="1"/>
</dbReference>
<gene>
    <name evidence="2" type="ORF">KIPB_003304</name>
</gene>
<evidence type="ECO:0000313" key="2">
    <source>
        <dbReference type="EMBL" id="GIQ82208.1"/>
    </source>
</evidence>
<name>A0A9K3CTV7_9EUKA</name>
<comment type="caution">
    <text evidence="2">The sequence shown here is derived from an EMBL/GenBank/DDBJ whole genome shotgun (WGS) entry which is preliminary data.</text>
</comment>
<accession>A0A9K3CTV7</accession>
<feature type="compositionally biased region" description="Basic and acidic residues" evidence="1">
    <location>
        <begin position="226"/>
        <end position="246"/>
    </location>
</feature>
<dbReference type="Proteomes" id="UP000265618">
    <property type="component" value="Unassembled WGS sequence"/>
</dbReference>
<feature type="compositionally biased region" description="Low complexity" evidence="1">
    <location>
        <begin position="8"/>
        <end position="24"/>
    </location>
</feature>
<feature type="compositionally biased region" description="Basic and acidic residues" evidence="1">
    <location>
        <begin position="252"/>
        <end position="350"/>
    </location>
</feature>
<reference evidence="2 3" key="1">
    <citation type="journal article" date="2018" name="PLoS ONE">
        <title>The draft genome of Kipferlia bialata reveals reductive genome evolution in fornicate parasites.</title>
        <authorList>
            <person name="Tanifuji G."/>
            <person name="Takabayashi S."/>
            <person name="Kume K."/>
            <person name="Takagi M."/>
            <person name="Nakayama T."/>
            <person name="Kamikawa R."/>
            <person name="Inagaki Y."/>
            <person name="Hashimoto T."/>
        </authorList>
    </citation>
    <scope>NUCLEOTIDE SEQUENCE [LARGE SCALE GENOMIC DNA]</scope>
    <source>
        <strain evidence="2">NY0173</strain>
    </source>
</reference>
<feature type="compositionally biased region" description="Low complexity" evidence="1">
    <location>
        <begin position="563"/>
        <end position="575"/>
    </location>
</feature>
<feature type="compositionally biased region" description="Basic and acidic residues" evidence="1">
    <location>
        <begin position="104"/>
        <end position="180"/>
    </location>
</feature>
<protein>
    <submittedName>
        <fullName evidence="2">Uncharacterized protein</fullName>
    </submittedName>
</protein>
<feature type="compositionally biased region" description="Basic and acidic residues" evidence="1">
    <location>
        <begin position="537"/>
        <end position="562"/>
    </location>
</feature>
<feature type="region of interest" description="Disordered" evidence="1">
    <location>
        <begin position="622"/>
        <end position="652"/>
    </location>
</feature>
<feature type="region of interest" description="Disordered" evidence="1">
    <location>
        <begin position="1"/>
        <end position="580"/>
    </location>
</feature>
<dbReference type="PANTHER" id="PTHR23244">
    <property type="entry name" value="KELCH REPEAT DOMAIN"/>
    <property type="match status" value="1"/>
</dbReference>
<dbReference type="Pfam" id="PF24681">
    <property type="entry name" value="Kelch_KLHDC2_KLHL20_DRC7"/>
    <property type="match status" value="1"/>
</dbReference>
<dbReference type="EMBL" id="BDIP01000622">
    <property type="protein sequence ID" value="GIQ82208.1"/>
    <property type="molecule type" value="Genomic_DNA"/>
</dbReference>
<dbReference type="SUPFAM" id="SSF117281">
    <property type="entry name" value="Kelch motif"/>
    <property type="match status" value="1"/>
</dbReference>
<dbReference type="InterPro" id="IPR015915">
    <property type="entry name" value="Kelch-typ_b-propeller"/>
</dbReference>
<feature type="non-terminal residue" evidence="2">
    <location>
        <position position="913"/>
    </location>
</feature>
<feature type="compositionally biased region" description="Basic and acidic residues" evidence="1">
    <location>
        <begin position="424"/>
        <end position="489"/>
    </location>
</feature>
<sequence length="913" mass="106931">VKPKKKSPPQQAKKTQPQDSLSRSQRMRLKKKLLKMEREMEEGEMGMDGGLSPVLGSPPPEREEGERDGGVTESGGSSARHGEKEREEGRTKSPASKRRPYSRIVRDPERQKRDMEQREREAALLRERHGDTDRERGRERDRERERDRRPWPGDPEWDRLSGRERGRLARERDREREWNRQRGRGGPRYRDRGERERERERPSEREEKREEAPTNPNRHVQPTYAERQRMKQQEAEKGERESDASRFIEANHPGDKWNQRERATERSRSRSRSRSPEREGERDRDSHRSRSREGERESSHRSRSREVGRERESSSHRSRSREGERERERDSYRSRSRGGERERERSRDSYRGSGSRPAPYDWRGERRSPPIEREYVREREGRSPPREREYVRERQSPPRERGYDRERPRPTDRNLFRLRNYISGRRERERERDRYIRDSRERSRGRDDYPSARSGRYEREVERERERERRHSRESRDYRERSREREASHRRSSRSRTPLMSPPPEEESSEREERSERRPRSPSYSASPSLSRSPSLPRRERERQRQREKVTNEEGDFERESSPSESVSLSLSPSPAREVSGPAIDYNLLGFKKVEIGHVPIKQGVCAVAPIGEGKVFVIGPSSTEEERERERQREVERVGATTEEVEREERARMGERERERVLAKVGLGAYCVIASLDPESGALTHKTVSVPDTMEHVSNMSATYVKGKVYVFGGSLGDRVVNTLWVYTVQTDRWNQVRKDSGFWPSARRSHSAFCINGHYLVVAGGQYGKRPEQTSLKDTWVYDTVAMKWDKTLSAPFPLPCSTCAVIGDNAHVVGNYNNYHTLFSLKRGNKGRLVGSWRKHPDLPFDAETPAVIGMGGRYLLVIGKKGRVYDTDTREWGVLDALHLSHVRGCMLNPTTALVHSPDGTYMLK</sequence>
<keyword evidence="3" id="KW-1185">Reference proteome</keyword>
<evidence type="ECO:0000313" key="3">
    <source>
        <dbReference type="Proteomes" id="UP000265618"/>
    </source>
</evidence>
<dbReference type="OrthoDB" id="45365at2759"/>
<feature type="compositionally biased region" description="Basic and acidic residues" evidence="1">
    <location>
        <begin position="188"/>
        <end position="212"/>
    </location>
</feature>
<organism evidence="2 3">
    <name type="scientific">Kipferlia bialata</name>
    <dbReference type="NCBI Taxonomy" id="797122"/>
    <lineage>
        <taxon>Eukaryota</taxon>
        <taxon>Metamonada</taxon>
        <taxon>Carpediemonas-like organisms</taxon>
        <taxon>Kipferlia</taxon>
    </lineage>
</organism>
<proteinExistence type="predicted"/>
<feature type="compositionally biased region" description="Basic and acidic residues" evidence="1">
    <location>
        <begin position="80"/>
        <end position="91"/>
    </location>
</feature>